<evidence type="ECO:0000313" key="1">
    <source>
        <dbReference type="EMBL" id="VEU63344.1"/>
    </source>
</evidence>
<keyword evidence="2" id="KW-1185">Reference proteome</keyword>
<organism evidence="1 2">
    <name type="scientific">Mycoplasmopsis bovirhinis</name>
    <dbReference type="NCBI Taxonomy" id="29553"/>
    <lineage>
        <taxon>Bacteria</taxon>
        <taxon>Bacillati</taxon>
        <taxon>Mycoplasmatota</taxon>
        <taxon>Mycoplasmoidales</taxon>
        <taxon>Metamycoplasmataceae</taxon>
        <taxon>Mycoplasmopsis</taxon>
    </lineage>
</organism>
<evidence type="ECO:0000313" key="2">
    <source>
        <dbReference type="Proteomes" id="UP000289952"/>
    </source>
</evidence>
<dbReference type="AlphaFoldDB" id="A0A449AED1"/>
<dbReference type="EMBL" id="LR214972">
    <property type="protein sequence ID" value="VEU63344.1"/>
    <property type="molecule type" value="Genomic_DNA"/>
</dbReference>
<gene>
    <name evidence="1" type="ORF">NCTC10118_00419</name>
</gene>
<proteinExistence type="predicted"/>
<accession>A0A449AED1</accession>
<protein>
    <submittedName>
        <fullName evidence="1">Uncharacterized protein</fullName>
    </submittedName>
</protein>
<name>A0A449AED1_9BACT</name>
<sequence>MRIVFETPQSQNNVRNLLLSKTDKKTNDLKLKFINKVIDNIAAKKPDLNLKSLYGDIDLLNKYNFKLSKSTKRNNFKNSNTKPKENKVPKQLLTSYNTFINEDRGSSKVLNLLFEELQKTNQESSKLYDALLEAEEISSKYQIAIVAVNASSLLFDIIGFAKKWIGLLSIPSGIISNILSDIKDGYNTEIKLLRKSLNLADYLYQTNPIESNIDKIKIIIDSLNAFIPVIRTNSIFWSKALSSISKKWSIFGSFYDLNSLIKSGF</sequence>
<reference evidence="1 2" key="1">
    <citation type="submission" date="2019-01" db="EMBL/GenBank/DDBJ databases">
        <authorList>
            <consortium name="Pathogen Informatics"/>
        </authorList>
    </citation>
    <scope>NUCLEOTIDE SEQUENCE [LARGE SCALE GENOMIC DNA]</scope>
    <source>
        <strain evidence="1 2">NCTC10118</strain>
    </source>
</reference>
<dbReference type="Proteomes" id="UP000289952">
    <property type="component" value="Chromosome"/>
</dbReference>
<dbReference type="RefSeq" id="WP_129621536.1">
    <property type="nucleotide sequence ID" value="NZ_LR214972.1"/>
</dbReference>